<evidence type="ECO:0000256" key="1">
    <source>
        <dbReference type="ARBA" id="ARBA00001941"/>
    </source>
</evidence>
<comment type="similarity">
    <text evidence="12">Belongs to the peptidase M20C family.</text>
</comment>
<organism evidence="19 20">
    <name type="scientific">Butyrivibrio proteoclasticus (strain ATCC 51982 / DSM 14932 / B316)</name>
    <name type="common">Clostridium proteoclasticum</name>
    <dbReference type="NCBI Taxonomy" id="515622"/>
    <lineage>
        <taxon>Bacteria</taxon>
        <taxon>Bacillati</taxon>
        <taxon>Bacillota</taxon>
        <taxon>Clostridia</taxon>
        <taxon>Lachnospirales</taxon>
        <taxon>Lachnospiraceae</taxon>
        <taxon>Butyrivibrio</taxon>
    </lineage>
</organism>
<dbReference type="InterPro" id="IPR001160">
    <property type="entry name" value="Peptidase_M20C"/>
</dbReference>
<dbReference type="NCBIfam" id="TIGR01893">
    <property type="entry name" value="aa-his-dipept"/>
    <property type="match status" value="1"/>
</dbReference>
<evidence type="ECO:0000259" key="18">
    <source>
        <dbReference type="Pfam" id="PF07687"/>
    </source>
</evidence>
<dbReference type="InterPro" id="IPR002933">
    <property type="entry name" value="Peptidase_M20"/>
</dbReference>
<dbReference type="AlphaFoldDB" id="E0S154"/>
<keyword evidence="5" id="KW-0378">Hydrolase</keyword>
<evidence type="ECO:0000256" key="16">
    <source>
        <dbReference type="ARBA" id="ARBA00077688"/>
    </source>
</evidence>
<dbReference type="Pfam" id="PF07687">
    <property type="entry name" value="M20_dimer"/>
    <property type="match status" value="1"/>
</dbReference>
<evidence type="ECO:0000313" key="20">
    <source>
        <dbReference type="Proteomes" id="UP000001299"/>
    </source>
</evidence>
<evidence type="ECO:0000256" key="14">
    <source>
        <dbReference type="ARBA" id="ARBA00075285"/>
    </source>
</evidence>
<evidence type="ECO:0000256" key="9">
    <source>
        <dbReference type="ARBA" id="ARBA00036421"/>
    </source>
</evidence>
<evidence type="ECO:0000256" key="15">
    <source>
        <dbReference type="ARBA" id="ARBA00076004"/>
    </source>
</evidence>
<evidence type="ECO:0000256" key="17">
    <source>
        <dbReference type="ARBA" id="ARBA00078074"/>
    </source>
</evidence>
<evidence type="ECO:0000256" key="5">
    <source>
        <dbReference type="ARBA" id="ARBA00022801"/>
    </source>
</evidence>
<dbReference type="FunFam" id="3.40.630.10:FF:000018">
    <property type="entry name" value="Aminoacyl-histidine dipeptidase PepD"/>
    <property type="match status" value="1"/>
</dbReference>
<gene>
    <name evidence="19" type="primary">pepD</name>
    <name evidence="19" type="ordered locus">bpr_I0786</name>
</gene>
<dbReference type="STRING" id="515622.bpr_I0786"/>
<sequence>MSVLDNLQPGVVFHFFEELCNIPHGSGNLQKISDYLVSFAKERGYEVEQDKELNVIIKAPGTAGYEDKEPVIIQGHMDMVAVKEDSCDIDMKTDGLRVTTDGEYVWAEGTSLGGDDGIAVAYCLAILDSKDIPHPPLEVVITTNEETGMFGAAAIDLSGLKGKRMINIDNEEEGVFITSCAGGARVYSKLSMEQENADGTKCTVAVSGLLGGHSGEMIKCGRGNGNHIAGRILYRLSKEMSVKLISIDGGVADNAIPSNATLRFVVDNGDVDKAQTIVKAVLEEVKGELEAKDEGVDISFATEGASNVLAFNCKDTEAVAKMITIMPDGVQAMSAMVAGLVETSLNLGIVKTEGKVVTLEQSVRSSVESSKKVLIDKLLTIGEMFGAEVTVSGEYPGWKFRQHSGLRDHMVRVYQDMYGKAPQVQAIHAGLECGILSEKIDDLDCISIGPDMKDIHSTGEKLSVKSTANVWAYLVEVLKQF</sequence>
<keyword evidence="4" id="KW-0479">Metal-binding</keyword>
<dbReference type="PANTHER" id="PTHR43501:SF1">
    <property type="entry name" value="CYTOSOL NON-SPECIFIC DIPEPTIDASE"/>
    <property type="match status" value="1"/>
</dbReference>
<accession>E0S154</accession>
<dbReference type="GO" id="GO:0005829">
    <property type="term" value="C:cytosol"/>
    <property type="evidence" value="ECO:0007669"/>
    <property type="project" value="TreeGrafter"/>
</dbReference>
<dbReference type="Pfam" id="PF01546">
    <property type="entry name" value="Peptidase_M20"/>
    <property type="match status" value="1"/>
</dbReference>
<evidence type="ECO:0000256" key="6">
    <source>
        <dbReference type="ARBA" id="ARBA00022833"/>
    </source>
</evidence>
<dbReference type="CDD" id="cd03890">
    <property type="entry name" value="M20_pepD"/>
    <property type="match status" value="1"/>
</dbReference>
<dbReference type="GO" id="GO:0070573">
    <property type="term" value="F:metallodipeptidase activity"/>
    <property type="evidence" value="ECO:0007669"/>
    <property type="project" value="TreeGrafter"/>
</dbReference>
<evidence type="ECO:0000256" key="12">
    <source>
        <dbReference type="ARBA" id="ARBA00061423"/>
    </source>
</evidence>
<dbReference type="PRINTS" id="PR00934">
    <property type="entry name" value="XHISDIPTASE"/>
</dbReference>
<evidence type="ECO:0000256" key="7">
    <source>
        <dbReference type="ARBA" id="ARBA00023049"/>
    </source>
</evidence>
<dbReference type="PIRSF" id="PIRSF016599">
    <property type="entry name" value="Xaa-His_dipept"/>
    <property type="match status" value="1"/>
</dbReference>
<name>E0S154_BUTPB</name>
<keyword evidence="6" id="KW-0862">Zinc</keyword>
<comment type="cofactor">
    <cofactor evidence="1">
        <name>Co(2+)</name>
        <dbReference type="ChEBI" id="CHEBI:48828"/>
    </cofactor>
</comment>
<dbReference type="eggNOG" id="COG2195">
    <property type="taxonomic scope" value="Bacteria"/>
</dbReference>
<dbReference type="GO" id="GO:0046872">
    <property type="term" value="F:metal ion binding"/>
    <property type="evidence" value="ECO:0007669"/>
    <property type="project" value="UniProtKB-KW"/>
</dbReference>
<evidence type="ECO:0000256" key="8">
    <source>
        <dbReference type="ARBA" id="ARBA00023285"/>
    </source>
</evidence>
<evidence type="ECO:0000256" key="2">
    <source>
        <dbReference type="ARBA" id="ARBA00001947"/>
    </source>
</evidence>
<evidence type="ECO:0000313" key="19">
    <source>
        <dbReference type="EMBL" id="ADL33529.1"/>
    </source>
</evidence>
<dbReference type="PANTHER" id="PTHR43501">
    <property type="entry name" value="CYTOSOL NON-SPECIFIC DIPEPTIDASE"/>
    <property type="match status" value="1"/>
</dbReference>
<comment type="cofactor">
    <cofactor evidence="2">
        <name>Zn(2+)</name>
        <dbReference type="ChEBI" id="CHEBI:29105"/>
    </cofactor>
</comment>
<keyword evidence="20" id="KW-1185">Reference proteome</keyword>
<dbReference type="SUPFAM" id="SSF53187">
    <property type="entry name" value="Zn-dependent exopeptidases"/>
    <property type="match status" value="1"/>
</dbReference>
<dbReference type="Proteomes" id="UP000001299">
    <property type="component" value="Chromosome 1"/>
</dbReference>
<evidence type="ECO:0000256" key="3">
    <source>
        <dbReference type="ARBA" id="ARBA00022670"/>
    </source>
</evidence>
<keyword evidence="8" id="KW-0170">Cobalt</keyword>
<dbReference type="InterPro" id="IPR011650">
    <property type="entry name" value="Peptidase_M20_dimer"/>
</dbReference>
<evidence type="ECO:0000256" key="13">
    <source>
        <dbReference type="ARBA" id="ARBA00071271"/>
    </source>
</evidence>
<keyword evidence="7" id="KW-0482">Metalloprotease</keyword>
<dbReference type="Gene3D" id="3.40.630.10">
    <property type="entry name" value="Zn peptidases"/>
    <property type="match status" value="2"/>
</dbReference>
<reference evidence="19 20" key="1">
    <citation type="journal article" date="2010" name="PLoS ONE">
        <title>The glycobiome of the rumen bacterium Butyrivibrio proteoclasticus B316(T) highlights adaptation to a polysaccharide-rich environment.</title>
        <authorList>
            <person name="Kelly W.J."/>
            <person name="Leahy S.C."/>
            <person name="Altermann E."/>
            <person name="Yeoman C.J."/>
            <person name="Dunne J.C."/>
            <person name="Kong Z."/>
            <person name="Pacheco D.M."/>
            <person name="Li D."/>
            <person name="Noel S.J."/>
            <person name="Moon C.D."/>
            <person name="Cookson A.L."/>
            <person name="Attwood G.T."/>
        </authorList>
    </citation>
    <scope>NUCLEOTIDE SEQUENCE [LARGE SCALE GENOMIC DNA]</scope>
    <source>
        <strain evidence="20">ATCC 51982 / DSM 14932 / B316</strain>
    </source>
</reference>
<dbReference type="EC" id="3.4.13.18" evidence="10"/>
<dbReference type="GO" id="GO:0006508">
    <property type="term" value="P:proteolysis"/>
    <property type="evidence" value="ECO:0007669"/>
    <property type="project" value="UniProtKB-KW"/>
</dbReference>
<feature type="domain" description="Peptidase M20 dimerisation" evidence="18">
    <location>
        <begin position="205"/>
        <end position="289"/>
    </location>
</feature>
<dbReference type="FunFam" id="3.40.630.10:FF:000015">
    <property type="entry name" value="Aminoacyl-histidine dipeptidase PepD"/>
    <property type="match status" value="1"/>
</dbReference>
<dbReference type="HOGENOM" id="CLU_028526_0_0_9"/>
<comment type="catalytic activity">
    <reaction evidence="9">
        <text>Hydrolysis of dipeptides, preferentially hydrophobic dipeptides including prolyl amino acids.</text>
        <dbReference type="EC" id="3.4.13.18"/>
    </reaction>
</comment>
<evidence type="ECO:0000256" key="11">
    <source>
        <dbReference type="ARBA" id="ARBA00044252"/>
    </source>
</evidence>
<dbReference type="EMBL" id="CP001810">
    <property type="protein sequence ID" value="ADL33529.1"/>
    <property type="molecule type" value="Genomic_DNA"/>
</dbReference>
<keyword evidence="3" id="KW-0645">Protease</keyword>
<dbReference type="RefSeq" id="WP_013280185.1">
    <property type="nucleotide sequence ID" value="NC_014387.1"/>
</dbReference>
<evidence type="ECO:0000256" key="10">
    <source>
        <dbReference type="ARBA" id="ARBA00038976"/>
    </source>
</evidence>
<evidence type="ECO:0000256" key="4">
    <source>
        <dbReference type="ARBA" id="ARBA00022723"/>
    </source>
</evidence>
<proteinExistence type="inferred from homology"/>
<dbReference type="KEGG" id="bpb:bpr_I0786"/>
<protein>
    <recommendedName>
        <fullName evidence="13">Cytosol non-specific dipeptidase</fullName>
        <ecNumber evidence="10">3.4.13.18</ecNumber>
    </recommendedName>
    <alternativeName>
        <fullName evidence="16">Aminoacyl-histidine dipeptidase</fullName>
    </alternativeName>
    <alternativeName>
        <fullName evidence="15">Beta-alanyl-histidine dipeptidase</fullName>
    </alternativeName>
    <alternativeName>
        <fullName evidence="14">Carnosinase</fullName>
    </alternativeName>
    <alternativeName>
        <fullName evidence="11">Peptidase D</fullName>
    </alternativeName>
    <alternativeName>
        <fullName evidence="17">Xaa-His dipeptidase</fullName>
    </alternativeName>
</protein>